<dbReference type="Gene3D" id="3.40.630.30">
    <property type="match status" value="1"/>
</dbReference>
<dbReference type="PROSITE" id="PS51186">
    <property type="entry name" value="GNAT"/>
    <property type="match status" value="1"/>
</dbReference>
<dbReference type="EMBL" id="JANUHA010000004">
    <property type="protein sequence ID" value="MCS0596173.1"/>
    <property type="molecule type" value="Genomic_DNA"/>
</dbReference>
<dbReference type="SUPFAM" id="SSF55729">
    <property type="entry name" value="Acyl-CoA N-acyltransferases (Nat)"/>
    <property type="match status" value="1"/>
</dbReference>
<comment type="caution">
    <text evidence="4">The sequence shown here is derived from an EMBL/GenBank/DDBJ whole genome shotgun (WGS) entry which is preliminary data.</text>
</comment>
<dbReference type="InterPro" id="IPR050832">
    <property type="entry name" value="Bact_Acetyltransf"/>
</dbReference>
<organism evidence="4 5">
    <name type="scientific">Massilia agri</name>
    <dbReference type="NCBI Taxonomy" id="1886785"/>
    <lineage>
        <taxon>Bacteria</taxon>
        <taxon>Pseudomonadati</taxon>
        <taxon>Pseudomonadota</taxon>
        <taxon>Betaproteobacteria</taxon>
        <taxon>Burkholderiales</taxon>
        <taxon>Oxalobacteraceae</taxon>
        <taxon>Telluria group</taxon>
        <taxon>Massilia</taxon>
    </lineage>
</organism>
<dbReference type="InterPro" id="IPR016181">
    <property type="entry name" value="Acyl_CoA_acyltransferase"/>
</dbReference>
<evidence type="ECO:0000256" key="1">
    <source>
        <dbReference type="ARBA" id="ARBA00022679"/>
    </source>
</evidence>
<dbReference type="CDD" id="cd04301">
    <property type="entry name" value="NAT_SF"/>
    <property type="match status" value="1"/>
</dbReference>
<evidence type="ECO:0000256" key="2">
    <source>
        <dbReference type="ARBA" id="ARBA00023315"/>
    </source>
</evidence>
<keyword evidence="2" id="KW-0012">Acyltransferase</keyword>
<accession>A0ABT2AIZ8</accession>
<dbReference type="PANTHER" id="PTHR43877">
    <property type="entry name" value="AMINOALKYLPHOSPHONATE N-ACETYLTRANSFERASE-RELATED-RELATED"/>
    <property type="match status" value="1"/>
</dbReference>
<dbReference type="InterPro" id="IPR000182">
    <property type="entry name" value="GNAT_dom"/>
</dbReference>
<evidence type="ECO:0000259" key="3">
    <source>
        <dbReference type="PROSITE" id="PS51186"/>
    </source>
</evidence>
<evidence type="ECO:0000313" key="4">
    <source>
        <dbReference type="EMBL" id="MCS0596173.1"/>
    </source>
</evidence>
<evidence type="ECO:0000313" key="5">
    <source>
        <dbReference type="Proteomes" id="UP001206572"/>
    </source>
</evidence>
<reference evidence="4 5" key="1">
    <citation type="submission" date="2022-08" db="EMBL/GenBank/DDBJ databases">
        <title>Reclassification of Massilia species as members of the genera Telluria, Duganella, Pseudoduganella, Mokoshia gen. nov. and Zemynaea gen. nov. using orthogonal and non-orthogonal genome-based approaches.</title>
        <authorList>
            <person name="Bowman J.P."/>
        </authorList>
    </citation>
    <scope>NUCLEOTIDE SEQUENCE [LARGE SCALE GENOMIC DNA]</scope>
    <source>
        <strain evidence="4 5">JCM 31661</strain>
    </source>
</reference>
<dbReference type="PANTHER" id="PTHR43877:SF2">
    <property type="entry name" value="AMINOALKYLPHOSPHONATE N-ACETYLTRANSFERASE-RELATED"/>
    <property type="match status" value="1"/>
</dbReference>
<name>A0ABT2AIZ8_9BURK</name>
<proteinExistence type="predicted"/>
<dbReference type="RefSeq" id="WP_258827222.1">
    <property type="nucleotide sequence ID" value="NZ_JANUHA010000004.1"/>
</dbReference>
<feature type="domain" description="N-acetyltransferase" evidence="3">
    <location>
        <begin position="4"/>
        <end position="158"/>
    </location>
</feature>
<dbReference type="Pfam" id="PF13673">
    <property type="entry name" value="Acetyltransf_10"/>
    <property type="match status" value="1"/>
</dbReference>
<keyword evidence="1" id="KW-0808">Transferase</keyword>
<gene>
    <name evidence="4" type="ORF">NX780_07390</name>
</gene>
<dbReference type="Proteomes" id="UP001206572">
    <property type="component" value="Unassembled WGS sequence"/>
</dbReference>
<sequence>MSTPTRRRAILADLPELWALRTRAIRASCASHYPLEVIDTWCAAAPPEQMTALIAAGGALVEEADGQLLGYAILNLDTGELDAAFVDPAQQGRGVARRLLAALDAMALRHGLRRLFLSSSLNAVPAYERAGYVALRRETYPHRSGIVLESVFMEKTLPC</sequence>
<protein>
    <submittedName>
        <fullName evidence="4">GNAT family N-acetyltransferase</fullName>
    </submittedName>
</protein>
<keyword evidence="5" id="KW-1185">Reference proteome</keyword>